<evidence type="ECO:0000313" key="1">
    <source>
        <dbReference type="EMBL" id="GIJ15078.1"/>
    </source>
</evidence>
<accession>A0ABQ4IBD3</accession>
<dbReference type="Proteomes" id="UP000647860">
    <property type="component" value="Unassembled WGS sequence"/>
</dbReference>
<organism evidence="1 2">
    <name type="scientific">Micromonospora gifhornensis</name>
    <dbReference type="NCBI Taxonomy" id="84594"/>
    <lineage>
        <taxon>Bacteria</taxon>
        <taxon>Bacillati</taxon>
        <taxon>Actinomycetota</taxon>
        <taxon>Actinomycetes</taxon>
        <taxon>Micromonosporales</taxon>
        <taxon>Micromonosporaceae</taxon>
        <taxon>Micromonospora</taxon>
    </lineage>
</organism>
<proteinExistence type="predicted"/>
<comment type="caution">
    <text evidence="1">The sequence shown here is derived from an EMBL/GenBank/DDBJ whole genome shotgun (WGS) entry which is preliminary data.</text>
</comment>
<dbReference type="EMBL" id="BOPA01000014">
    <property type="protein sequence ID" value="GIJ15078.1"/>
    <property type="molecule type" value="Genomic_DNA"/>
</dbReference>
<name>A0ABQ4IBD3_9ACTN</name>
<protein>
    <recommendedName>
        <fullName evidence="3">Lipoprotein</fullName>
    </recommendedName>
</protein>
<keyword evidence="2" id="KW-1185">Reference proteome</keyword>
<sequence>MSWHPAAMRLRVLVATVVVLPLLAACGGGSAAPSPGGGRDLLANLPSCDRVPMDDPEVEAEVPGLALPEGSRVTAVVQQGVLTTVEATLRMSPLDVRAHYEQRTDIDVLRVEDEIFETEVLARTEARRMYLRASALCADGSSLTVVVGPDSEDAGLPEFRSGG</sequence>
<gene>
    <name evidence="1" type="ORF">Vgi01_17620</name>
</gene>
<evidence type="ECO:0008006" key="3">
    <source>
        <dbReference type="Google" id="ProtNLM"/>
    </source>
</evidence>
<reference evidence="1 2" key="1">
    <citation type="submission" date="2021-01" db="EMBL/GenBank/DDBJ databases">
        <title>Whole genome shotgun sequence of Verrucosispora gifhornensis NBRC 16317.</title>
        <authorList>
            <person name="Komaki H."/>
            <person name="Tamura T."/>
        </authorList>
    </citation>
    <scope>NUCLEOTIDE SEQUENCE [LARGE SCALE GENOMIC DNA]</scope>
    <source>
        <strain evidence="1 2">NBRC 16317</strain>
    </source>
</reference>
<evidence type="ECO:0000313" key="2">
    <source>
        <dbReference type="Proteomes" id="UP000647860"/>
    </source>
</evidence>